<reference evidence="1" key="1">
    <citation type="submission" date="2013-01" db="EMBL/GenBank/DDBJ databases">
        <title>Genome assembly of Mariniradius saccharolyticus AK6.</title>
        <authorList>
            <person name="Vaidya B."/>
            <person name="Khatri I."/>
            <person name="Tanuku N.R.S."/>
            <person name="Subramanian S."/>
            <person name="Pinnaka A."/>
        </authorList>
    </citation>
    <scope>NUCLEOTIDE SEQUENCE [LARGE SCALE GENOMIC DNA]</scope>
    <source>
        <strain evidence="1">AK6</strain>
    </source>
</reference>
<dbReference type="EMBL" id="AMZY02000007">
    <property type="protein sequence ID" value="EMS34230.1"/>
    <property type="molecule type" value="Genomic_DNA"/>
</dbReference>
<dbReference type="STRING" id="1239962.C943_04048"/>
<dbReference type="RefSeq" id="WP_008625634.1">
    <property type="nucleotide sequence ID" value="NZ_AMZY02000007.1"/>
</dbReference>
<dbReference type="AlphaFoldDB" id="M7X9X7"/>
<organism evidence="1 2">
    <name type="scientific">Mariniradius saccharolyticus AK6</name>
    <dbReference type="NCBI Taxonomy" id="1239962"/>
    <lineage>
        <taxon>Bacteria</taxon>
        <taxon>Pseudomonadati</taxon>
        <taxon>Bacteroidota</taxon>
        <taxon>Cytophagia</taxon>
        <taxon>Cytophagales</taxon>
        <taxon>Cyclobacteriaceae</taxon>
        <taxon>Mariniradius</taxon>
    </lineage>
</organism>
<proteinExistence type="predicted"/>
<evidence type="ECO:0000313" key="2">
    <source>
        <dbReference type="Proteomes" id="UP000010953"/>
    </source>
</evidence>
<dbReference type="Proteomes" id="UP000010953">
    <property type="component" value="Unassembled WGS sequence"/>
</dbReference>
<protein>
    <submittedName>
        <fullName evidence="1">Uncharacterized protein</fullName>
    </submittedName>
</protein>
<name>M7X9X7_9BACT</name>
<evidence type="ECO:0000313" key="1">
    <source>
        <dbReference type="EMBL" id="EMS34230.1"/>
    </source>
</evidence>
<keyword evidence="2" id="KW-1185">Reference proteome</keyword>
<comment type="caution">
    <text evidence="1">The sequence shown here is derived from an EMBL/GenBank/DDBJ whole genome shotgun (WGS) entry which is preliminary data.</text>
</comment>
<dbReference type="InParanoid" id="M7X9X7"/>
<accession>M7X9X7</accession>
<sequence>MKNRITIETDDLALIEQIRLLIKDVQGLKVTLDTFSISERAVNLMNQIAESGGSNAISDPVTWQKETRKDRALPFRN</sequence>
<dbReference type="OrthoDB" id="5574236at2"/>
<gene>
    <name evidence="1" type="ORF">C943_04048</name>
</gene>